<dbReference type="Proteomes" id="UP001590950">
    <property type="component" value="Unassembled WGS sequence"/>
</dbReference>
<comment type="caution">
    <text evidence="2">The sequence shown here is derived from an EMBL/GenBank/DDBJ whole genome shotgun (WGS) entry which is preliminary data.</text>
</comment>
<sequence length="603" mass="67533">MARLLKHPTNPTCGENNKTRDTGITRTLPDGRLQYLNPMTGTWEAAVRLEDIRDKILRQDDPSQYTFPKAHGNKFGKGPLNFTSFLLKDKDVGPERQNRPDILFQIRNTGQHTQKPTGYVMDEDRKVLDNFDHGLRDFSHLPKVLSTELAGEDIEYFYRQNGEVADYDLTARMPKSYWTGKGGNELRTEPPRTGTINQRAQRFRSRAALISWRNRAGTGTKNDHILSLIPYTCKAVNSTKGFRDLTQAELSTLNKQNKGKLSKRPRDAKDEALAKRADSHTSAGDATGSQALTAFSNERPTKRTRRNARTDDPDAGSINGKSLPKSTKAAKPRLTRTSHSAQASQIALDAALDPFSNIPHAQADIAQNGIIANGRTHTNAANSGRMRREATGGSRINAQRQEAPHSELTTFARTQRLSTTAPLNGREKQDMQGNVLKTSIPEPSQWKSSGVSSLTGGTSPPVTLFDLSSSDFKAQTEAGINGGDYRYIAPNGRFTDFGDQWAVNRALELTRIDMFEQIGQMPPNSMWANNRRKSYASQYCLIQELFNQIWKENGRAPPLFFLPEWCEGFEKWKTVNSRGQHLEAVMRETWGEVDAEREEGELH</sequence>
<reference evidence="2 3" key="1">
    <citation type="submission" date="2024-09" db="EMBL/GenBank/DDBJ databases">
        <title>Rethinking Asexuality: The Enigmatic Case of Functional Sexual Genes in Lepraria (Stereocaulaceae).</title>
        <authorList>
            <person name="Doellman M."/>
            <person name="Sun Y."/>
            <person name="Barcenas-Pena A."/>
            <person name="Lumbsch H.T."/>
            <person name="Grewe F."/>
        </authorList>
    </citation>
    <scope>NUCLEOTIDE SEQUENCE [LARGE SCALE GENOMIC DNA]</scope>
    <source>
        <strain evidence="2 3">Mercado 3170</strain>
    </source>
</reference>
<feature type="region of interest" description="Disordered" evidence="1">
    <location>
        <begin position="253"/>
        <end position="342"/>
    </location>
</feature>
<accession>A0ABR4A281</accession>
<organism evidence="2 3">
    <name type="scientific">Stereocaulon virgatum</name>
    <dbReference type="NCBI Taxonomy" id="373712"/>
    <lineage>
        <taxon>Eukaryota</taxon>
        <taxon>Fungi</taxon>
        <taxon>Dikarya</taxon>
        <taxon>Ascomycota</taxon>
        <taxon>Pezizomycotina</taxon>
        <taxon>Lecanoromycetes</taxon>
        <taxon>OSLEUM clade</taxon>
        <taxon>Lecanoromycetidae</taxon>
        <taxon>Lecanorales</taxon>
        <taxon>Lecanorineae</taxon>
        <taxon>Stereocaulaceae</taxon>
        <taxon>Stereocaulon</taxon>
    </lineage>
</organism>
<dbReference type="EMBL" id="JBEFKJ010000029">
    <property type="protein sequence ID" value="KAL2038869.1"/>
    <property type="molecule type" value="Genomic_DNA"/>
</dbReference>
<protein>
    <submittedName>
        <fullName evidence="2">Uncharacterized protein</fullName>
    </submittedName>
</protein>
<feature type="region of interest" description="Disordered" evidence="1">
    <location>
        <begin position="1"/>
        <end position="21"/>
    </location>
</feature>
<gene>
    <name evidence="2" type="ORF">N7G274_008391</name>
</gene>
<feature type="compositionally biased region" description="Polar residues" evidence="1">
    <location>
        <begin position="280"/>
        <end position="298"/>
    </location>
</feature>
<name>A0ABR4A281_9LECA</name>
<evidence type="ECO:0000313" key="3">
    <source>
        <dbReference type="Proteomes" id="UP001590950"/>
    </source>
</evidence>
<proteinExistence type="predicted"/>
<feature type="compositionally biased region" description="Basic and acidic residues" evidence="1">
    <location>
        <begin position="264"/>
        <end position="279"/>
    </location>
</feature>
<feature type="region of interest" description="Disordered" evidence="1">
    <location>
        <begin position="376"/>
        <end position="406"/>
    </location>
</feature>
<evidence type="ECO:0000256" key="1">
    <source>
        <dbReference type="SAM" id="MobiDB-lite"/>
    </source>
</evidence>
<keyword evidence="3" id="KW-1185">Reference proteome</keyword>
<evidence type="ECO:0000313" key="2">
    <source>
        <dbReference type="EMBL" id="KAL2038869.1"/>
    </source>
</evidence>